<keyword evidence="3" id="KW-1185">Reference proteome</keyword>
<dbReference type="AlphaFoldDB" id="A0A8H5J9Z6"/>
<accession>A0A8H5J9Z6</accession>
<name>A0A8H5J9Z6_9HYPO</name>
<reference evidence="2 3" key="1">
    <citation type="submission" date="2020-05" db="EMBL/GenBank/DDBJ databases">
        <title>Identification and distribution of gene clusters putatively required for synthesis of sphingolipid metabolism inhibitors in phylogenetically diverse species of the filamentous fungus Fusarium.</title>
        <authorList>
            <person name="Kim H.-S."/>
            <person name="Busman M."/>
            <person name="Brown D.W."/>
            <person name="Divon H."/>
            <person name="Uhlig S."/>
            <person name="Proctor R.H."/>
        </authorList>
    </citation>
    <scope>NUCLEOTIDE SEQUENCE [LARGE SCALE GENOMIC DNA]</scope>
    <source>
        <strain evidence="2 3">NRRL 25196</strain>
    </source>
</reference>
<evidence type="ECO:0000313" key="2">
    <source>
        <dbReference type="EMBL" id="KAF5551459.1"/>
    </source>
</evidence>
<gene>
    <name evidence="2" type="ORF">FNAPI_7471</name>
</gene>
<dbReference type="EMBL" id="JAAOAO010000274">
    <property type="protein sequence ID" value="KAF5551459.1"/>
    <property type="molecule type" value="Genomic_DNA"/>
</dbReference>
<proteinExistence type="predicted"/>
<organism evidence="2 3">
    <name type="scientific">Fusarium napiforme</name>
    <dbReference type="NCBI Taxonomy" id="42672"/>
    <lineage>
        <taxon>Eukaryota</taxon>
        <taxon>Fungi</taxon>
        <taxon>Dikarya</taxon>
        <taxon>Ascomycota</taxon>
        <taxon>Pezizomycotina</taxon>
        <taxon>Sordariomycetes</taxon>
        <taxon>Hypocreomycetidae</taxon>
        <taxon>Hypocreales</taxon>
        <taxon>Nectriaceae</taxon>
        <taxon>Fusarium</taxon>
        <taxon>Fusarium fujikuroi species complex</taxon>
    </lineage>
</organism>
<keyword evidence="1" id="KW-0175">Coiled coil</keyword>
<feature type="coiled-coil region" evidence="1">
    <location>
        <begin position="26"/>
        <end position="70"/>
    </location>
</feature>
<evidence type="ECO:0000256" key="1">
    <source>
        <dbReference type="SAM" id="Coils"/>
    </source>
</evidence>
<sequence>MASKIFEPSLGPIVRLASQWWLGSSTRRLEQQISILNTALSESQSESESLEKMIKILKNTVEDLDNLQREIVRFMDFLIAIQDIVATVKDGDDRVLIKDLTAQDIDDMNDDPQLKNDYLRDVSLMKERLSIASRATELYNELSDKLIVPAIDWVGGLSTLNMSDESYGEMELQIDAKRLELSEGAENLIMKRVAEIGIGLKADYPQANVTELTEDIPEELEESVNN</sequence>
<protein>
    <submittedName>
        <fullName evidence="2">Uncharacterized protein</fullName>
    </submittedName>
</protein>
<dbReference type="Proteomes" id="UP000574317">
    <property type="component" value="Unassembled WGS sequence"/>
</dbReference>
<comment type="caution">
    <text evidence="2">The sequence shown here is derived from an EMBL/GenBank/DDBJ whole genome shotgun (WGS) entry which is preliminary data.</text>
</comment>
<evidence type="ECO:0000313" key="3">
    <source>
        <dbReference type="Proteomes" id="UP000574317"/>
    </source>
</evidence>